<dbReference type="InterPro" id="IPR007537">
    <property type="entry name" value="tRNAHis_GuaTrfase_Thg1"/>
</dbReference>
<proteinExistence type="predicted"/>
<accession>A0A4R7C198</accession>
<dbReference type="GO" id="GO:0008193">
    <property type="term" value="F:tRNA guanylyltransferase activity"/>
    <property type="evidence" value="ECO:0007669"/>
    <property type="project" value="InterPro"/>
</dbReference>
<dbReference type="Gene3D" id="3.30.70.3000">
    <property type="match status" value="1"/>
</dbReference>
<dbReference type="PANTHER" id="PTHR12729:SF1">
    <property type="entry name" value="TRNAHIS GUANYLYLTRANSFERASE CATALYTIC DOMAIN-CONTAINING PROTEIN"/>
    <property type="match status" value="1"/>
</dbReference>
<comment type="caution">
    <text evidence="2">The sequence shown here is derived from an EMBL/GenBank/DDBJ whole genome shotgun (WGS) entry which is preliminary data.</text>
</comment>
<dbReference type="Proteomes" id="UP000295122">
    <property type="component" value="Unassembled WGS sequence"/>
</dbReference>
<organism evidence="2 3">
    <name type="scientific">Enterovirga rhinocerotis</name>
    <dbReference type="NCBI Taxonomy" id="1339210"/>
    <lineage>
        <taxon>Bacteria</taxon>
        <taxon>Pseudomonadati</taxon>
        <taxon>Pseudomonadota</taxon>
        <taxon>Alphaproteobacteria</taxon>
        <taxon>Hyphomicrobiales</taxon>
        <taxon>Methylobacteriaceae</taxon>
        <taxon>Enterovirga</taxon>
    </lineage>
</organism>
<protein>
    <submittedName>
        <fullName evidence="2">tRNA(His) 5'-end guanylyltransferase</fullName>
    </submittedName>
</protein>
<dbReference type="Pfam" id="PF04446">
    <property type="entry name" value="Thg1"/>
    <property type="match status" value="1"/>
</dbReference>
<dbReference type="GO" id="GO:0000287">
    <property type="term" value="F:magnesium ion binding"/>
    <property type="evidence" value="ECO:0007669"/>
    <property type="project" value="InterPro"/>
</dbReference>
<reference evidence="2 3" key="1">
    <citation type="submission" date="2019-03" db="EMBL/GenBank/DDBJ databases">
        <title>Genomic Encyclopedia of Type Strains, Phase IV (KMG-IV): sequencing the most valuable type-strain genomes for metagenomic binning, comparative biology and taxonomic classification.</title>
        <authorList>
            <person name="Goeker M."/>
        </authorList>
    </citation>
    <scope>NUCLEOTIDE SEQUENCE [LARGE SCALE GENOMIC DNA]</scope>
    <source>
        <strain evidence="2 3">DSM 25903</strain>
    </source>
</reference>
<dbReference type="AlphaFoldDB" id="A0A4R7C198"/>
<dbReference type="EMBL" id="SNZR01000013">
    <property type="protein sequence ID" value="TDR90267.1"/>
    <property type="molecule type" value="Genomic_DNA"/>
</dbReference>
<dbReference type="InterPro" id="IPR024956">
    <property type="entry name" value="tRNAHis_GuaTrfase_cat"/>
</dbReference>
<dbReference type="PANTHER" id="PTHR12729">
    <property type="entry name" value="TRNA(HIS) GUANYLYLTRANSFERASE-RELATED"/>
    <property type="match status" value="1"/>
</dbReference>
<name>A0A4R7C198_9HYPH</name>
<sequence length="276" mass="30411">MAGEGDDLGDRMKGYEAVETGRRLPSGMPIYARIDGRSFSRFTRGMHRPFDELMSQAMISATGHLVETTGAVIGYTQSDEISLVWQSDPANPASQVFFDGKVQKLASVLAGIATAAFTRAILASELSSYAERLPHFDGRVFSVPDRDEATNAFLWRALDAERNAVQMAAHAVFSAKAMFKKPVRELRKMLAEKGVDFAGYPPWFKFGTFVRRAVVERTLTDEELARIPEANRPTASATFLRGETKAFQVPAFVEVENRAAVIFDGAEPIYRDGATS</sequence>
<keyword evidence="2" id="KW-0548">Nucleotidyltransferase</keyword>
<evidence type="ECO:0000313" key="3">
    <source>
        <dbReference type="Proteomes" id="UP000295122"/>
    </source>
</evidence>
<feature type="domain" description="tRNAHis guanylyltransferase catalytic" evidence="1">
    <location>
        <begin position="10"/>
        <end position="144"/>
    </location>
</feature>
<dbReference type="OrthoDB" id="4547336at2"/>
<gene>
    <name evidence="2" type="ORF">EV668_3113</name>
</gene>
<keyword evidence="2" id="KW-0808">Transferase</keyword>
<dbReference type="InterPro" id="IPR038469">
    <property type="entry name" value="tRNAHis_GuaTrfase_Thg1_sf"/>
</dbReference>
<dbReference type="GO" id="GO:0006400">
    <property type="term" value="P:tRNA modification"/>
    <property type="evidence" value="ECO:0007669"/>
    <property type="project" value="InterPro"/>
</dbReference>
<evidence type="ECO:0000259" key="1">
    <source>
        <dbReference type="Pfam" id="PF04446"/>
    </source>
</evidence>
<dbReference type="RefSeq" id="WP_133771528.1">
    <property type="nucleotide sequence ID" value="NZ_SNZR01000013.1"/>
</dbReference>
<keyword evidence="3" id="KW-1185">Reference proteome</keyword>
<evidence type="ECO:0000313" key="2">
    <source>
        <dbReference type="EMBL" id="TDR90267.1"/>
    </source>
</evidence>